<dbReference type="EMBL" id="JACHXZ010000004">
    <property type="protein sequence ID" value="MBB3169602.1"/>
    <property type="molecule type" value="Genomic_DNA"/>
</dbReference>
<dbReference type="Proteomes" id="UP000559987">
    <property type="component" value="Unassembled WGS sequence"/>
</dbReference>
<feature type="domain" description="PAC" evidence="7">
    <location>
        <begin position="325"/>
        <end position="377"/>
    </location>
</feature>
<dbReference type="NCBIfam" id="TIGR00229">
    <property type="entry name" value="sensory_box"/>
    <property type="match status" value="6"/>
</dbReference>
<feature type="domain" description="PAS" evidence="6">
    <location>
        <begin position="495"/>
        <end position="550"/>
    </location>
</feature>
<feature type="domain" description="PAS" evidence="6">
    <location>
        <begin position="137"/>
        <end position="192"/>
    </location>
</feature>
<protein>
    <recommendedName>
        <fullName evidence="2">histidine kinase</fullName>
        <ecNumber evidence="2">2.7.13.3</ecNumber>
    </recommendedName>
</protein>
<dbReference type="SUPFAM" id="SSF55785">
    <property type="entry name" value="PYP-like sensor domain (PAS domain)"/>
    <property type="match status" value="6"/>
</dbReference>
<evidence type="ECO:0000256" key="1">
    <source>
        <dbReference type="ARBA" id="ARBA00000085"/>
    </source>
</evidence>
<dbReference type="InterPro" id="IPR052162">
    <property type="entry name" value="Sensor_kinase/Photoreceptor"/>
</dbReference>
<dbReference type="PANTHER" id="PTHR43304">
    <property type="entry name" value="PHYTOCHROME-LIKE PROTEIN CPH1"/>
    <property type="match status" value="1"/>
</dbReference>
<dbReference type="InterPro" id="IPR001610">
    <property type="entry name" value="PAC"/>
</dbReference>
<dbReference type="PANTHER" id="PTHR43304:SF1">
    <property type="entry name" value="PAC DOMAIN-CONTAINING PROTEIN"/>
    <property type="match status" value="1"/>
</dbReference>
<organism evidence="8 9">
    <name type="scientific">Simiduia aestuariiviva</name>
    <dbReference type="NCBI Taxonomy" id="1510459"/>
    <lineage>
        <taxon>Bacteria</taxon>
        <taxon>Pseudomonadati</taxon>
        <taxon>Pseudomonadota</taxon>
        <taxon>Gammaproteobacteria</taxon>
        <taxon>Cellvibrionales</taxon>
        <taxon>Cellvibrionaceae</taxon>
        <taxon>Simiduia</taxon>
    </lineage>
</organism>
<evidence type="ECO:0000256" key="2">
    <source>
        <dbReference type="ARBA" id="ARBA00012438"/>
    </source>
</evidence>
<keyword evidence="3" id="KW-0597">Phosphoprotein</keyword>
<feature type="domain" description="PAC" evidence="7">
    <location>
        <begin position="208"/>
        <end position="260"/>
    </location>
</feature>
<evidence type="ECO:0000259" key="7">
    <source>
        <dbReference type="PROSITE" id="PS50113"/>
    </source>
</evidence>
<sequence>MNKSLPEDAPISHAQSGQEASQYARSLIEASLDPLVTISPEGKITDVNEATIKVTGVQREHLVGTDFSIYFTEPDKAREGYQRVFEEGFVTDYPLTIRHKDGELTDVLYNASVYKDAQGKVLGVFAAARDVTAQKEASQYSRSLIEASLDPLVTISPEGKITDVNEATIMVTGVQRSHLVGTDFSIYFTEPDKAREGYQRVFEEGFVTDYPLTIRHKNGKLTDVLYNASVYKDTRGNVLGVFAAARDVTAQKEASQYSRSLIEASLDPLVTISPEGKVTDVNEATIEVTGLPREKIVGTDFSIYFTEPDKAREGYQRVFDEGFVTDYPLTICHKNGKLTDVLYNASVYKDTRGNVLGVFAAARDVTAQKEASQYSRSLIEASLDPLVTISPEGKITDVNQATMEVTGIPREKLVGTDFSVYFTEPDKAREGYQRVFDEGFVTDYPLTIRGKDGKLTDVLYNASVYKDTRGNVLGVFAAARDVTEQKRVMREFAETQNLLDNILESSIKYSIIGKDLDFKILTWNEGARRNYGYTAEEIVGKSSEILHTQEDLDSGLVKNMIDVAYREGLAEGEFTRVRKNGSKFAANVVVTRRNDAAGNPIGYLLMSSDVSEKQRAEEQLLAASEYARSLIEASLDPLVTISSEGKITDVNEATIKVTGVHRDRLIGTDFSDYFTEPDKARDGYQQVFSMGFVTDYPLTIRHRDGKLINVVYNASVYKDTKGNVLGAFAAARDVTAQKKAEAEVADQRSRELERLSELERFQKVTVGRELKMIELKKEIEELKRQHDA</sequence>
<keyword evidence="5" id="KW-0418">Kinase</keyword>
<feature type="domain" description="PAS" evidence="6">
    <location>
        <begin position="20"/>
        <end position="75"/>
    </location>
</feature>
<name>A0A839UP40_9GAMM</name>
<evidence type="ECO:0000313" key="8">
    <source>
        <dbReference type="EMBL" id="MBB3169602.1"/>
    </source>
</evidence>
<dbReference type="RefSeq" id="WP_221197315.1">
    <property type="nucleotide sequence ID" value="NZ_JACHXZ010000004.1"/>
</dbReference>
<comment type="caution">
    <text evidence="8">The sequence shown here is derived from an EMBL/GenBank/DDBJ whole genome shotgun (WGS) entry which is preliminary data.</text>
</comment>
<keyword evidence="4" id="KW-0808">Transferase</keyword>
<evidence type="ECO:0000256" key="5">
    <source>
        <dbReference type="ARBA" id="ARBA00022777"/>
    </source>
</evidence>
<reference evidence="8 9" key="1">
    <citation type="submission" date="2020-08" db="EMBL/GenBank/DDBJ databases">
        <title>Genomic Encyclopedia of Type Strains, Phase III (KMG-III): the genomes of soil and plant-associated and newly described type strains.</title>
        <authorList>
            <person name="Whitman W."/>
        </authorList>
    </citation>
    <scope>NUCLEOTIDE SEQUENCE [LARGE SCALE GENOMIC DNA]</scope>
    <source>
        <strain evidence="8 9">CECT 8571</strain>
    </source>
</reference>
<dbReference type="SMART" id="SM00091">
    <property type="entry name" value="PAS"/>
    <property type="match status" value="6"/>
</dbReference>
<dbReference type="InterPro" id="IPR000014">
    <property type="entry name" value="PAS"/>
</dbReference>
<dbReference type="PROSITE" id="PS50113">
    <property type="entry name" value="PAC"/>
    <property type="match status" value="6"/>
</dbReference>
<dbReference type="AlphaFoldDB" id="A0A839UP40"/>
<dbReference type="InterPro" id="IPR035965">
    <property type="entry name" value="PAS-like_dom_sf"/>
</dbReference>
<dbReference type="SMART" id="SM00086">
    <property type="entry name" value="PAC"/>
    <property type="match status" value="6"/>
</dbReference>
<dbReference type="CDD" id="cd00130">
    <property type="entry name" value="PAS"/>
    <property type="match status" value="6"/>
</dbReference>
<dbReference type="Gene3D" id="3.30.450.20">
    <property type="entry name" value="PAS domain"/>
    <property type="match status" value="1"/>
</dbReference>
<feature type="domain" description="PAC" evidence="7">
    <location>
        <begin position="694"/>
        <end position="746"/>
    </location>
</feature>
<dbReference type="Gene3D" id="1.20.120.1640">
    <property type="match status" value="5"/>
</dbReference>
<evidence type="ECO:0000256" key="3">
    <source>
        <dbReference type="ARBA" id="ARBA00022553"/>
    </source>
</evidence>
<dbReference type="PROSITE" id="PS50112">
    <property type="entry name" value="PAS"/>
    <property type="match status" value="6"/>
</dbReference>
<accession>A0A839UP40</accession>
<evidence type="ECO:0000313" key="9">
    <source>
        <dbReference type="Proteomes" id="UP000559987"/>
    </source>
</evidence>
<feature type="domain" description="PAS" evidence="6">
    <location>
        <begin position="371"/>
        <end position="426"/>
    </location>
</feature>
<feature type="domain" description="PAS" evidence="6">
    <location>
        <begin position="623"/>
        <end position="678"/>
    </location>
</feature>
<dbReference type="GO" id="GO:0004673">
    <property type="term" value="F:protein histidine kinase activity"/>
    <property type="evidence" value="ECO:0007669"/>
    <property type="project" value="UniProtKB-EC"/>
</dbReference>
<feature type="domain" description="PAS" evidence="6">
    <location>
        <begin position="254"/>
        <end position="309"/>
    </location>
</feature>
<comment type="catalytic activity">
    <reaction evidence="1">
        <text>ATP + protein L-histidine = ADP + protein N-phospho-L-histidine.</text>
        <dbReference type="EC" id="2.7.13.3"/>
    </reaction>
</comment>
<dbReference type="InterPro" id="IPR000700">
    <property type="entry name" value="PAS-assoc_C"/>
</dbReference>
<dbReference type="Pfam" id="PF13426">
    <property type="entry name" value="PAS_9"/>
    <property type="match status" value="6"/>
</dbReference>
<feature type="domain" description="PAC" evidence="7">
    <location>
        <begin position="570"/>
        <end position="622"/>
    </location>
</feature>
<evidence type="ECO:0000256" key="4">
    <source>
        <dbReference type="ARBA" id="ARBA00022679"/>
    </source>
</evidence>
<feature type="domain" description="PAC" evidence="7">
    <location>
        <begin position="442"/>
        <end position="494"/>
    </location>
</feature>
<proteinExistence type="predicted"/>
<feature type="domain" description="PAC" evidence="7">
    <location>
        <begin position="91"/>
        <end position="143"/>
    </location>
</feature>
<evidence type="ECO:0000259" key="6">
    <source>
        <dbReference type="PROSITE" id="PS50112"/>
    </source>
</evidence>
<gene>
    <name evidence="8" type="ORF">FHS30_002815</name>
</gene>
<dbReference type="EC" id="2.7.13.3" evidence="2"/>
<keyword evidence="9" id="KW-1185">Reference proteome</keyword>